<protein>
    <submittedName>
        <fullName evidence="1">Uncharacterized protein</fullName>
    </submittedName>
</protein>
<name>A0AAV5UDC7_9BILA</name>
<gene>
    <name evidence="1" type="ORF">PENTCL1PPCAC_26553</name>
</gene>
<dbReference type="EMBL" id="BTSX01000006">
    <property type="protein sequence ID" value="GMT04379.1"/>
    <property type="molecule type" value="Genomic_DNA"/>
</dbReference>
<evidence type="ECO:0000313" key="2">
    <source>
        <dbReference type="Proteomes" id="UP001432027"/>
    </source>
</evidence>
<feature type="non-terminal residue" evidence="1">
    <location>
        <position position="1"/>
    </location>
</feature>
<accession>A0AAV5UDC7</accession>
<evidence type="ECO:0000313" key="1">
    <source>
        <dbReference type="EMBL" id="GMT04379.1"/>
    </source>
</evidence>
<keyword evidence="2" id="KW-1185">Reference proteome</keyword>
<comment type="caution">
    <text evidence="1">The sequence shown here is derived from an EMBL/GenBank/DDBJ whole genome shotgun (WGS) entry which is preliminary data.</text>
</comment>
<feature type="non-terminal residue" evidence="1">
    <location>
        <position position="78"/>
    </location>
</feature>
<organism evidence="1 2">
    <name type="scientific">Pristionchus entomophagus</name>
    <dbReference type="NCBI Taxonomy" id="358040"/>
    <lineage>
        <taxon>Eukaryota</taxon>
        <taxon>Metazoa</taxon>
        <taxon>Ecdysozoa</taxon>
        <taxon>Nematoda</taxon>
        <taxon>Chromadorea</taxon>
        <taxon>Rhabditida</taxon>
        <taxon>Rhabditina</taxon>
        <taxon>Diplogasteromorpha</taxon>
        <taxon>Diplogasteroidea</taxon>
        <taxon>Neodiplogasteridae</taxon>
        <taxon>Pristionchus</taxon>
    </lineage>
</organism>
<proteinExistence type="predicted"/>
<reference evidence="1" key="1">
    <citation type="submission" date="2023-10" db="EMBL/GenBank/DDBJ databases">
        <title>Genome assembly of Pristionchus species.</title>
        <authorList>
            <person name="Yoshida K."/>
            <person name="Sommer R.J."/>
        </authorList>
    </citation>
    <scope>NUCLEOTIDE SEQUENCE</scope>
    <source>
        <strain evidence="1">RS0144</strain>
    </source>
</reference>
<dbReference type="Proteomes" id="UP001432027">
    <property type="component" value="Unassembled WGS sequence"/>
</dbReference>
<dbReference type="AlphaFoldDB" id="A0AAV5UDC7"/>
<sequence>NTVSCTQHNEKDESCLSDHGSKLNRLFEGIRRSQRPRMALPLSHRSFWMIACPLDLTHSFFIYAERQNGHSFQLTGRL</sequence>